<keyword evidence="7" id="KW-1185">Reference proteome</keyword>
<accession>A0A3N4G1W0</accession>
<dbReference type="InterPro" id="IPR028082">
    <property type="entry name" value="Peripla_BP_I"/>
</dbReference>
<keyword evidence="2" id="KW-0805">Transcription regulation</keyword>
<keyword evidence="4" id="KW-0804">Transcription</keyword>
<evidence type="ECO:0000256" key="3">
    <source>
        <dbReference type="ARBA" id="ARBA00023125"/>
    </source>
</evidence>
<dbReference type="EMBL" id="RKMG01000034">
    <property type="protein sequence ID" value="RPA56953.1"/>
    <property type="molecule type" value="Genomic_DNA"/>
</dbReference>
<organism evidence="6 7">
    <name type="scientific">Aerococcus agrisoli</name>
    <dbReference type="NCBI Taxonomy" id="2487350"/>
    <lineage>
        <taxon>Bacteria</taxon>
        <taxon>Bacillati</taxon>
        <taxon>Bacillota</taxon>
        <taxon>Bacilli</taxon>
        <taxon>Lactobacillales</taxon>
        <taxon>Aerococcaceae</taxon>
        <taxon>Aerococcus</taxon>
    </lineage>
</organism>
<dbReference type="InterPro" id="IPR046335">
    <property type="entry name" value="LacI/GalR-like_sensor"/>
</dbReference>
<comment type="caution">
    <text evidence="6">The sequence shown here is derived from an EMBL/GenBank/DDBJ whole genome shotgun (WGS) entry which is preliminary data.</text>
</comment>
<dbReference type="SMART" id="SM00354">
    <property type="entry name" value="HTH_LACI"/>
    <property type="match status" value="1"/>
</dbReference>
<dbReference type="GO" id="GO:0003700">
    <property type="term" value="F:DNA-binding transcription factor activity"/>
    <property type="evidence" value="ECO:0007669"/>
    <property type="project" value="TreeGrafter"/>
</dbReference>
<protein>
    <submittedName>
        <fullName evidence="6">LacI family transcriptional regulator</fullName>
    </submittedName>
</protein>
<name>A0A3N4G1W0_9LACT</name>
<dbReference type="Gene3D" id="3.40.50.2300">
    <property type="match status" value="2"/>
</dbReference>
<dbReference type="OrthoDB" id="9796186at2"/>
<keyword evidence="3" id="KW-0238">DNA-binding</keyword>
<dbReference type="CDD" id="cd01392">
    <property type="entry name" value="HTH_LacI"/>
    <property type="match status" value="1"/>
</dbReference>
<dbReference type="PANTHER" id="PTHR30146">
    <property type="entry name" value="LACI-RELATED TRANSCRIPTIONAL REPRESSOR"/>
    <property type="match status" value="1"/>
</dbReference>
<evidence type="ECO:0000256" key="1">
    <source>
        <dbReference type="ARBA" id="ARBA00022491"/>
    </source>
</evidence>
<dbReference type="Gene3D" id="1.10.260.40">
    <property type="entry name" value="lambda repressor-like DNA-binding domains"/>
    <property type="match status" value="1"/>
</dbReference>
<evidence type="ECO:0000313" key="6">
    <source>
        <dbReference type="EMBL" id="RPA56953.1"/>
    </source>
</evidence>
<dbReference type="AlphaFoldDB" id="A0A3N4G1W0"/>
<dbReference type="GO" id="GO:0000976">
    <property type="term" value="F:transcription cis-regulatory region binding"/>
    <property type="evidence" value="ECO:0007669"/>
    <property type="project" value="TreeGrafter"/>
</dbReference>
<dbReference type="PROSITE" id="PS50932">
    <property type="entry name" value="HTH_LACI_2"/>
    <property type="match status" value="1"/>
</dbReference>
<dbReference type="RefSeq" id="WP_123781115.1">
    <property type="nucleotide sequence ID" value="NZ_RKMG01000034.1"/>
</dbReference>
<dbReference type="Pfam" id="PF00356">
    <property type="entry name" value="LacI"/>
    <property type="match status" value="1"/>
</dbReference>
<dbReference type="InterPro" id="IPR000843">
    <property type="entry name" value="HTH_LacI"/>
</dbReference>
<evidence type="ECO:0000256" key="2">
    <source>
        <dbReference type="ARBA" id="ARBA00023015"/>
    </source>
</evidence>
<dbReference type="InterPro" id="IPR010982">
    <property type="entry name" value="Lambda_DNA-bd_dom_sf"/>
</dbReference>
<keyword evidence="1" id="KW-0678">Repressor</keyword>
<dbReference type="Proteomes" id="UP000273977">
    <property type="component" value="Unassembled WGS sequence"/>
</dbReference>
<reference evidence="6 7" key="1">
    <citation type="submission" date="2018-11" db="EMBL/GenBank/DDBJ databases">
        <title>Aerococcus sp. SJQ22, whole genome shotgun sequence.</title>
        <authorList>
            <person name="Sun L."/>
            <person name="Gao X."/>
            <person name="Chen W."/>
            <person name="Huang K."/>
        </authorList>
    </citation>
    <scope>NUCLEOTIDE SEQUENCE [LARGE SCALE GENOMIC DNA]</scope>
    <source>
        <strain evidence="6 7">SJQ22</strain>
    </source>
</reference>
<dbReference type="CDD" id="cd06291">
    <property type="entry name" value="PBP1_Qymf-like"/>
    <property type="match status" value="1"/>
</dbReference>
<gene>
    <name evidence="6" type="ORF">EF384_08480</name>
</gene>
<dbReference type="SUPFAM" id="SSF47413">
    <property type="entry name" value="lambda repressor-like DNA-binding domains"/>
    <property type="match status" value="1"/>
</dbReference>
<evidence type="ECO:0000256" key="4">
    <source>
        <dbReference type="ARBA" id="ARBA00023163"/>
    </source>
</evidence>
<dbReference type="Pfam" id="PF13377">
    <property type="entry name" value="Peripla_BP_3"/>
    <property type="match status" value="1"/>
</dbReference>
<sequence>MATIRQVAELAGVSVATVSRALNDSGYVSEDARDKVLHAVKELNFYPNEVARSLFNKKSKMVGLLLPDISNPYFTMLAKGAEDALNDDGFSLLLANTQDKTDKVSEYALSFASNNVAGVLSVEPIDGDFLKNVPLVNLDRVPGKHEYAVFGDDFQGGVLSAETILACNPQNIVVMVGPREVPTAQERLNGIRSVLEKQDIPFDMFQTKSYRVEDAHETVDALLNAYPNMDTVIATNDVYGAVVIREALKRGIQIPEDLQIIGYDNSSSSGLVYPGLTTIYHPAYDIGYVGAKLLCQLIQQKAVKEKVVQLPVQLVMRESLRKKV</sequence>
<evidence type="ECO:0000259" key="5">
    <source>
        <dbReference type="PROSITE" id="PS50932"/>
    </source>
</evidence>
<proteinExistence type="predicted"/>
<feature type="domain" description="HTH lacI-type" evidence="5">
    <location>
        <begin position="2"/>
        <end position="56"/>
    </location>
</feature>
<dbReference type="SUPFAM" id="SSF53822">
    <property type="entry name" value="Periplasmic binding protein-like I"/>
    <property type="match status" value="1"/>
</dbReference>
<dbReference type="PANTHER" id="PTHR30146:SF95">
    <property type="entry name" value="RIBOSE OPERON REPRESSOR"/>
    <property type="match status" value="1"/>
</dbReference>
<dbReference type="PRINTS" id="PR00036">
    <property type="entry name" value="HTHLACI"/>
</dbReference>
<evidence type="ECO:0000313" key="7">
    <source>
        <dbReference type="Proteomes" id="UP000273977"/>
    </source>
</evidence>